<dbReference type="InterPro" id="IPR003661">
    <property type="entry name" value="HisK_dim/P_dom"/>
</dbReference>
<gene>
    <name evidence="10" type="ORF">SAMN05421545_2091</name>
</gene>
<dbReference type="SUPFAM" id="SSF47384">
    <property type="entry name" value="Homodimeric domain of signal transducing histidine kinase"/>
    <property type="match status" value="1"/>
</dbReference>
<dbReference type="PANTHER" id="PTHR45436:SF5">
    <property type="entry name" value="SENSOR HISTIDINE KINASE TRCS"/>
    <property type="match status" value="1"/>
</dbReference>
<dbReference type="PANTHER" id="PTHR45436">
    <property type="entry name" value="SENSOR HISTIDINE KINASE YKOH"/>
    <property type="match status" value="1"/>
</dbReference>
<evidence type="ECO:0000256" key="8">
    <source>
        <dbReference type="SAM" id="Phobius"/>
    </source>
</evidence>
<dbReference type="Pfam" id="PF00512">
    <property type="entry name" value="HisKA"/>
    <property type="match status" value="1"/>
</dbReference>
<dbReference type="CDD" id="cd00082">
    <property type="entry name" value="HisKA"/>
    <property type="match status" value="1"/>
</dbReference>
<evidence type="ECO:0000256" key="6">
    <source>
        <dbReference type="ARBA" id="ARBA00022777"/>
    </source>
</evidence>
<feature type="transmembrane region" description="Helical" evidence="8">
    <location>
        <begin position="134"/>
        <end position="155"/>
    </location>
</feature>
<keyword evidence="5 8" id="KW-0812">Transmembrane</keyword>
<evidence type="ECO:0000259" key="9">
    <source>
        <dbReference type="PROSITE" id="PS50109"/>
    </source>
</evidence>
<evidence type="ECO:0000256" key="3">
    <source>
        <dbReference type="ARBA" id="ARBA00022553"/>
    </source>
</evidence>
<dbReference type="InterPro" id="IPR036097">
    <property type="entry name" value="HisK_dim/P_sf"/>
</dbReference>
<evidence type="ECO:0000256" key="7">
    <source>
        <dbReference type="ARBA" id="ARBA00022989"/>
    </source>
</evidence>
<dbReference type="Proteomes" id="UP000185924">
    <property type="component" value="Unassembled WGS sequence"/>
</dbReference>
<evidence type="ECO:0000256" key="1">
    <source>
        <dbReference type="ARBA" id="ARBA00000085"/>
    </source>
</evidence>
<protein>
    <recommendedName>
        <fullName evidence="2">histidine kinase</fullName>
        <ecNumber evidence="2">2.7.13.3</ecNumber>
    </recommendedName>
</protein>
<keyword evidence="6 10" id="KW-0418">Kinase</keyword>
<feature type="transmembrane region" description="Helical" evidence="8">
    <location>
        <begin position="9"/>
        <end position="30"/>
    </location>
</feature>
<dbReference type="STRING" id="1077936.SAMN05421545_2091"/>
<dbReference type="GO" id="GO:0000155">
    <property type="term" value="F:phosphorelay sensor kinase activity"/>
    <property type="evidence" value="ECO:0007669"/>
    <property type="project" value="InterPro"/>
</dbReference>
<evidence type="ECO:0000256" key="4">
    <source>
        <dbReference type="ARBA" id="ARBA00022679"/>
    </source>
</evidence>
<organism evidence="10 11">
    <name type="scientific">Pontibacter lucknowensis</name>
    <dbReference type="NCBI Taxonomy" id="1077936"/>
    <lineage>
        <taxon>Bacteria</taxon>
        <taxon>Pseudomonadati</taxon>
        <taxon>Bacteroidota</taxon>
        <taxon>Cytophagia</taxon>
        <taxon>Cytophagales</taxon>
        <taxon>Hymenobacteraceae</taxon>
        <taxon>Pontibacter</taxon>
    </lineage>
</organism>
<dbReference type="InterPro" id="IPR005467">
    <property type="entry name" value="His_kinase_dom"/>
</dbReference>
<dbReference type="EC" id="2.7.13.3" evidence="2"/>
<proteinExistence type="predicted"/>
<dbReference type="EMBL" id="FTNM01000002">
    <property type="protein sequence ID" value="SIR00651.1"/>
    <property type="molecule type" value="Genomic_DNA"/>
</dbReference>
<dbReference type="Gene3D" id="1.10.287.130">
    <property type="match status" value="1"/>
</dbReference>
<comment type="catalytic activity">
    <reaction evidence="1">
        <text>ATP + protein L-histidine = ADP + protein N-phospho-L-histidine.</text>
        <dbReference type="EC" id="2.7.13.3"/>
    </reaction>
</comment>
<dbReference type="InterPro" id="IPR003594">
    <property type="entry name" value="HATPase_dom"/>
</dbReference>
<dbReference type="SMART" id="SM00387">
    <property type="entry name" value="HATPase_c"/>
    <property type="match status" value="1"/>
</dbReference>
<keyword evidence="11" id="KW-1185">Reference proteome</keyword>
<keyword evidence="7 8" id="KW-1133">Transmembrane helix</keyword>
<keyword evidence="3" id="KW-0597">Phosphoprotein</keyword>
<evidence type="ECO:0000256" key="2">
    <source>
        <dbReference type="ARBA" id="ARBA00012438"/>
    </source>
</evidence>
<sequence>MRILTKTSLYYLLVSVIVFLLGGLSFYKILQTEIYDEVDDQLFTDKENIIEYIRRHNELPSVTSGISEAIIVRETSANAGALEALSDTLIFSTYDEEYVPFRKLTFTTYQDGKPFEYTILKSLMDFEDLFESTMLAMAWIFVLLLVGLAGVNYFINKYNWRNFYDTLERAKRYSLTQRKPLVLKPSNTQEFQELNEVLQAMTGKIHNDYLNLKEFTENASHEIQTPLAIVSNKLELFMQSDNLTMQQAAMLDEMHASINRLSRLNRSLILLTRIENREFSENEVIPLHELLQEQLDQLQEMMQMHDIQVEIEAMQPVFVEMNTGLCEILISNLLLNAIRHNSTGGIIRINLQADELCIKNSGEALQDEPVSLFERFRSGGKFSGSLGIGLALVSKISELYQLQPSYTYEEGLHVLRLNFQKKIA</sequence>
<dbReference type="InterPro" id="IPR036890">
    <property type="entry name" value="HATPase_C_sf"/>
</dbReference>
<dbReference type="AlphaFoldDB" id="A0A1N6XEH4"/>
<keyword evidence="4" id="KW-0808">Transferase</keyword>
<evidence type="ECO:0000313" key="10">
    <source>
        <dbReference type="EMBL" id="SIR00651.1"/>
    </source>
</evidence>
<evidence type="ECO:0000256" key="5">
    <source>
        <dbReference type="ARBA" id="ARBA00022692"/>
    </source>
</evidence>
<evidence type="ECO:0000313" key="11">
    <source>
        <dbReference type="Proteomes" id="UP000185924"/>
    </source>
</evidence>
<dbReference type="Pfam" id="PF02518">
    <property type="entry name" value="HATPase_c"/>
    <property type="match status" value="1"/>
</dbReference>
<name>A0A1N6XEH4_9BACT</name>
<dbReference type="SMART" id="SM00388">
    <property type="entry name" value="HisKA"/>
    <property type="match status" value="1"/>
</dbReference>
<dbReference type="PROSITE" id="PS50109">
    <property type="entry name" value="HIS_KIN"/>
    <property type="match status" value="1"/>
</dbReference>
<dbReference type="RefSeq" id="WP_076422021.1">
    <property type="nucleotide sequence ID" value="NZ_FTNM01000002.1"/>
</dbReference>
<dbReference type="OrthoDB" id="1522504at2"/>
<feature type="domain" description="Histidine kinase" evidence="9">
    <location>
        <begin position="218"/>
        <end position="411"/>
    </location>
</feature>
<dbReference type="InterPro" id="IPR050428">
    <property type="entry name" value="TCS_sensor_his_kinase"/>
</dbReference>
<dbReference type="Gene3D" id="3.30.565.10">
    <property type="entry name" value="Histidine kinase-like ATPase, C-terminal domain"/>
    <property type="match status" value="1"/>
</dbReference>
<reference evidence="11" key="1">
    <citation type="submission" date="2017-01" db="EMBL/GenBank/DDBJ databases">
        <authorList>
            <person name="Varghese N."/>
            <person name="Submissions S."/>
        </authorList>
    </citation>
    <scope>NUCLEOTIDE SEQUENCE [LARGE SCALE GENOMIC DNA]</scope>
    <source>
        <strain evidence="11">DM9</strain>
    </source>
</reference>
<accession>A0A1N6XEH4</accession>
<dbReference type="SUPFAM" id="SSF55874">
    <property type="entry name" value="ATPase domain of HSP90 chaperone/DNA topoisomerase II/histidine kinase"/>
    <property type="match status" value="1"/>
</dbReference>
<keyword evidence="8" id="KW-0472">Membrane</keyword>
<dbReference type="GO" id="GO:0005886">
    <property type="term" value="C:plasma membrane"/>
    <property type="evidence" value="ECO:0007669"/>
    <property type="project" value="TreeGrafter"/>
</dbReference>